<accession>A0AAW0YIM3</accession>
<dbReference type="RefSeq" id="XP_066799752.1">
    <property type="nucleotide sequence ID" value="XM_066949458.1"/>
</dbReference>
<reference evidence="5 6" key="1">
    <citation type="journal article" date="2024" name="bioRxiv">
        <title>Comparative genomics of Cryptococcus and Kwoniella reveals pathogenesis evolution and contrasting karyotype dynamics via intercentromeric recombination or chromosome fusion.</title>
        <authorList>
            <person name="Coelho M.A."/>
            <person name="David-Palma M."/>
            <person name="Shea T."/>
            <person name="Bowers K."/>
            <person name="McGinley-Smith S."/>
            <person name="Mohammad A.W."/>
            <person name="Gnirke A."/>
            <person name="Yurkov A.M."/>
            <person name="Nowrousian M."/>
            <person name="Sun S."/>
            <person name="Cuomo C.A."/>
            <person name="Heitman J."/>
        </authorList>
    </citation>
    <scope>NUCLEOTIDE SEQUENCE [LARGE SCALE GENOMIC DNA]</scope>
    <source>
        <strain evidence="5 6">CBS 13917</strain>
    </source>
</reference>
<dbReference type="AlphaFoldDB" id="A0AAW0YIM3"/>
<comment type="caution">
    <text evidence="5">The sequence shown here is derived from an EMBL/GenBank/DDBJ whole genome shotgun (WGS) entry which is preliminary data.</text>
</comment>
<gene>
    <name evidence="5" type="ORF">IAR55_006374</name>
</gene>
<dbReference type="KEGG" id="kne:92183632"/>
<dbReference type="SUPFAM" id="SSF51445">
    <property type="entry name" value="(Trans)glycosidases"/>
    <property type="match status" value="1"/>
</dbReference>
<evidence type="ECO:0000313" key="6">
    <source>
        <dbReference type="Proteomes" id="UP001388673"/>
    </source>
</evidence>
<dbReference type="GO" id="GO:0005975">
    <property type="term" value="P:carbohydrate metabolic process"/>
    <property type="evidence" value="ECO:0007669"/>
    <property type="project" value="InterPro"/>
</dbReference>
<proteinExistence type="inferred from homology"/>
<dbReference type="PANTHER" id="PTHR10353">
    <property type="entry name" value="GLYCOSYL HYDROLASE"/>
    <property type="match status" value="1"/>
</dbReference>
<dbReference type="GO" id="GO:0008422">
    <property type="term" value="F:beta-glucosidase activity"/>
    <property type="evidence" value="ECO:0007669"/>
    <property type="project" value="TreeGrafter"/>
</dbReference>
<evidence type="ECO:0008006" key="7">
    <source>
        <dbReference type="Google" id="ProtNLM"/>
    </source>
</evidence>
<dbReference type="FunFam" id="3.20.20.80:FF:000041">
    <property type="entry name" value="Beta-glucosidase 7"/>
    <property type="match status" value="1"/>
</dbReference>
<organism evidence="5 6">
    <name type="scientific">Kwoniella newhampshirensis</name>
    <dbReference type="NCBI Taxonomy" id="1651941"/>
    <lineage>
        <taxon>Eukaryota</taxon>
        <taxon>Fungi</taxon>
        <taxon>Dikarya</taxon>
        <taxon>Basidiomycota</taxon>
        <taxon>Agaricomycotina</taxon>
        <taxon>Tremellomycetes</taxon>
        <taxon>Tremellales</taxon>
        <taxon>Cryptococcaceae</taxon>
        <taxon>Kwoniella</taxon>
    </lineage>
</organism>
<name>A0AAW0YIM3_9TREE</name>
<evidence type="ECO:0000256" key="4">
    <source>
        <dbReference type="RuleBase" id="RU003690"/>
    </source>
</evidence>
<dbReference type="Pfam" id="PF00232">
    <property type="entry name" value="Glyco_hydro_1"/>
    <property type="match status" value="1"/>
</dbReference>
<evidence type="ECO:0000313" key="5">
    <source>
        <dbReference type="EMBL" id="KAK8844528.1"/>
    </source>
</evidence>
<dbReference type="EMBL" id="JBCAWK010000013">
    <property type="protein sequence ID" value="KAK8844528.1"/>
    <property type="molecule type" value="Genomic_DNA"/>
</dbReference>
<dbReference type="Proteomes" id="UP001388673">
    <property type="component" value="Unassembled WGS sequence"/>
</dbReference>
<evidence type="ECO:0000256" key="2">
    <source>
        <dbReference type="ARBA" id="ARBA00022801"/>
    </source>
</evidence>
<keyword evidence="3" id="KW-0326">Glycosidase</keyword>
<dbReference type="PANTHER" id="PTHR10353:SF36">
    <property type="entry name" value="LP05116P"/>
    <property type="match status" value="1"/>
</dbReference>
<evidence type="ECO:0000256" key="1">
    <source>
        <dbReference type="ARBA" id="ARBA00010838"/>
    </source>
</evidence>
<dbReference type="InterPro" id="IPR001360">
    <property type="entry name" value="Glyco_hydro_1"/>
</dbReference>
<dbReference type="Gene3D" id="3.20.20.80">
    <property type="entry name" value="Glycosidases"/>
    <property type="match status" value="1"/>
</dbReference>
<keyword evidence="2" id="KW-0378">Hydrolase</keyword>
<dbReference type="InterPro" id="IPR017853">
    <property type="entry name" value="GH"/>
</dbReference>
<protein>
    <recommendedName>
        <fullName evidence="7">Beta-glucosidase</fullName>
    </recommendedName>
</protein>
<dbReference type="GeneID" id="92183632"/>
<dbReference type="PRINTS" id="PR00131">
    <property type="entry name" value="GLHYDRLASE1"/>
</dbReference>
<sequence>MTVTSGFPGDFLYGFATAAAQIEGGGEEAEKASGRGRSIWDTFCEKPGAIVDGTHVNRTCNHLALYKEDIALMRSLGANAYRFSISWPRLIPLGGREDPINQKGVVFYNDLIDECLKNGLTPFACISWDLPQALFDRYGGWLDQDSIVPDFTRYARFCYETFGDRVKHWLTFNEPWCVAVLGHGQGAFAPGHKSNIEPWIVAHSVLIAHAHAAKLYINHFKPTQGGSIGITLNGDWAEPFDDTPENIKAAQRKMDFAVGWFADPIYLGRYPQSMIDILGDRLPKFTVEELAVLKDSSEFYGCNTYTTNTIKATRSDDEFAGFTTMAFDRPDGSVIGPRSALGWLRDVPWGLRKLLNYLAARYQKPIYMTENGWCIGGEGSLRVQDATDDDGRVQFYQGYTQSLKEAVEIDRLDIRSYFGWSFIDNFEWASGLGPRFGSVHCNYETFERTPKDSAYFLMDFFKKNVARSKGIANGH</sequence>
<comment type="similarity">
    <text evidence="1 4">Belongs to the glycosyl hydrolase 1 family.</text>
</comment>
<evidence type="ECO:0000256" key="3">
    <source>
        <dbReference type="ARBA" id="ARBA00023295"/>
    </source>
</evidence>
<keyword evidence="6" id="KW-1185">Reference proteome</keyword>